<keyword evidence="2" id="KW-1185">Reference proteome</keyword>
<accession>A0ABY9NPI6</accession>
<name>A0ABY9NPI6_9PSED</name>
<reference evidence="1 2" key="1">
    <citation type="journal article" date="2023" name="Access Microbiol">
        <title>The genome of a steinernematid-associated Pseudomonas piscis bacterium encodes the biosynthesis of insect toxins.</title>
        <authorList>
            <person name="Awori R.M."/>
            <person name="Hendre P."/>
            <person name="Amugune N.O."/>
        </authorList>
    </citation>
    <scope>NUCLEOTIDE SEQUENCE [LARGE SCALE GENOMIC DNA]</scope>
    <source>
        <strain evidence="1 2">75</strain>
    </source>
</reference>
<proteinExistence type="predicted"/>
<protein>
    <submittedName>
        <fullName evidence="1">Uncharacterized protein</fullName>
    </submittedName>
</protein>
<dbReference type="RefSeq" id="WP_282878162.1">
    <property type="nucleotide sequence ID" value="NZ_CP133164.1"/>
</dbReference>
<sequence>MSGPLQARLAVTMRFLDWRSRLDKTLFEGESESGGGLGMGVNWGKPTQTACGSPFTDIDDGEEIRTSRHCGPII</sequence>
<dbReference type="EMBL" id="CP133164">
    <property type="protein sequence ID" value="WMN20361.1"/>
    <property type="molecule type" value="Genomic_DNA"/>
</dbReference>
<gene>
    <name evidence="1" type="ORF">QL104_13505</name>
</gene>
<dbReference type="Proteomes" id="UP001237292">
    <property type="component" value="Chromosome"/>
</dbReference>
<evidence type="ECO:0000313" key="1">
    <source>
        <dbReference type="EMBL" id="WMN20361.1"/>
    </source>
</evidence>
<organism evidence="1 2">
    <name type="scientific">Pseudomonas piscis</name>
    <dbReference type="NCBI Taxonomy" id="2614538"/>
    <lineage>
        <taxon>Bacteria</taxon>
        <taxon>Pseudomonadati</taxon>
        <taxon>Pseudomonadota</taxon>
        <taxon>Gammaproteobacteria</taxon>
        <taxon>Pseudomonadales</taxon>
        <taxon>Pseudomonadaceae</taxon>
        <taxon>Pseudomonas</taxon>
    </lineage>
</organism>
<evidence type="ECO:0000313" key="2">
    <source>
        <dbReference type="Proteomes" id="UP001237292"/>
    </source>
</evidence>